<dbReference type="AlphaFoldDB" id="A0A2I0J0H7"/>
<evidence type="ECO:0000256" key="1">
    <source>
        <dbReference type="SAM" id="MobiDB-lite"/>
    </source>
</evidence>
<evidence type="ECO:0000313" key="3">
    <source>
        <dbReference type="Proteomes" id="UP000233551"/>
    </source>
</evidence>
<dbReference type="EMBL" id="PGOL01002239">
    <property type="protein sequence ID" value="PKI49440.1"/>
    <property type="molecule type" value="Genomic_DNA"/>
</dbReference>
<feature type="compositionally biased region" description="Basic residues" evidence="1">
    <location>
        <begin position="142"/>
        <end position="152"/>
    </location>
</feature>
<keyword evidence="3" id="KW-1185">Reference proteome</keyword>
<feature type="region of interest" description="Disordered" evidence="1">
    <location>
        <begin position="138"/>
        <end position="162"/>
    </location>
</feature>
<evidence type="ECO:0000313" key="2">
    <source>
        <dbReference type="EMBL" id="PKI49440.1"/>
    </source>
</evidence>
<gene>
    <name evidence="2" type="ORF">CRG98_030172</name>
</gene>
<dbReference type="Proteomes" id="UP000233551">
    <property type="component" value="Unassembled WGS sequence"/>
</dbReference>
<protein>
    <submittedName>
        <fullName evidence="2">Uncharacterized protein</fullName>
    </submittedName>
</protein>
<name>A0A2I0J0H7_PUNGR</name>
<accession>A0A2I0J0H7</accession>
<sequence>MQQQFERMNVMVDLIYDRLERRDKWIEQLLDGYDKASGSSSGACTWIPKGAFSERIYAYLIQQVKHVLVASKDKGRNDHWGYCDGRRGPNGMLLIVFDRISTRARSQRGASCQHPILFHSLQQRITVANSAITRQTWQSKVQRARSTTHSRINRGQSHDHEA</sequence>
<organism evidence="2 3">
    <name type="scientific">Punica granatum</name>
    <name type="common">Pomegranate</name>
    <dbReference type="NCBI Taxonomy" id="22663"/>
    <lineage>
        <taxon>Eukaryota</taxon>
        <taxon>Viridiplantae</taxon>
        <taxon>Streptophyta</taxon>
        <taxon>Embryophyta</taxon>
        <taxon>Tracheophyta</taxon>
        <taxon>Spermatophyta</taxon>
        <taxon>Magnoliopsida</taxon>
        <taxon>eudicotyledons</taxon>
        <taxon>Gunneridae</taxon>
        <taxon>Pentapetalae</taxon>
        <taxon>rosids</taxon>
        <taxon>malvids</taxon>
        <taxon>Myrtales</taxon>
        <taxon>Lythraceae</taxon>
        <taxon>Punica</taxon>
    </lineage>
</organism>
<proteinExistence type="predicted"/>
<reference evidence="2 3" key="1">
    <citation type="submission" date="2017-11" db="EMBL/GenBank/DDBJ databases">
        <title>De-novo sequencing of pomegranate (Punica granatum L.) genome.</title>
        <authorList>
            <person name="Akparov Z."/>
            <person name="Amiraslanov A."/>
            <person name="Hajiyeva S."/>
            <person name="Abbasov M."/>
            <person name="Kaur K."/>
            <person name="Hamwieh A."/>
            <person name="Solovyev V."/>
            <person name="Salamov A."/>
            <person name="Braich B."/>
            <person name="Kosarev P."/>
            <person name="Mahmoud A."/>
            <person name="Hajiyev E."/>
            <person name="Babayeva S."/>
            <person name="Izzatullayeva V."/>
            <person name="Mammadov A."/>
            <person name="Mammadov A."/>
            <person name="Sharifova S."/>
            <person name="Ojaghi J."/>
            <person name="Eynullazada K."/>
            <person name="Bayramov B."/>
            <person name="Abdulazimova A."/>
            <person name="Shahmuradov I."/>
        </authorList>
    </citation>
    <scope>NUCLEOTIDE SEQUENCE [LARGE SCALE GENOMIC DNA]</scope>
    <source>
        <strain evidence="3">cv. AG2017</strain>
        <tissue evidence="2">Leaf</tissue>
    </source>
</reference>
<comment type="caution">
    <text evidence="2">The sequence shown here is derived from an EMBL/GenBank/DDBJ whole genome shotgun (WGS) entry which is preliminary data.</text>
</comment>